<dbReference type="GO" id="GO:0009252">
    <property type="term" value="P:peptidoglycan biosynthetic process"/>
    <property type="evidence" value="ECO:0007669"/>
    <property type="project" value="UniProtKB-UniRule"/>
</dbReference>
<comment type="similarity">
    <text evidence="11 13">Belongs to the EPSP synthase family. MurA subfamily.</text>
</comment>
<comment type="subcellular location">
    <subcellularLocation>
        <location evidence="1 13">Cytoplasm</location>
    </subcellularLocation>
</comment>
<evidence type="ECO:0000256" key="3">
    <source>
        <dbReference type="ARBA" id="ARBA00022490"/>
    </source>
</evidence>
<evidence type="ECO:0000256" key="5">
    <source>
        <dbReference type="ARBA" id="ARBA00022679"/>
    </source>
</evidence>
<evidence type="ECO:0000256" key="12">
    <source>
        <dbReference type="ARBA" id="ARBA00047527"/>
    </source>
</evidence>
<dbReference type="HAMAP" id="MF_00111">
    <property type="entry name" value="MurA"/>
    <property type="match status" value="1"/>
</dbReference>
<dbReference type="GO" id="GO:0008360">
    <property type="term" value="P:regulation of cell shape"/>
    <property type="evidence" value="ECO:0007669"/>
    <property type="project" value="UniProtKB-KW"/>
</dbReference>
<dbReference type="InterPro" id="IPR036968">
    <property type="entry name" value="Enolpyruvate_Tfrase_sf"/>
</dbReference>
<dbReference type="FunFam" id="3.65.10.10:FF:000001">
    <property type="entry name" value="UDP-N-acetylglucosamine 1-carboxyvinyltransferase"/>
    <property type="match status" value="1"/>
</dbReference>
<dbReference type="GO" id="GO:0008760">
    <property type="term" value="F:UDP-N-acetylglucosamine 1-carboxyvinyltransferase activity"/>
    <property type="evidence" value="ECO:0007669"/>
    <property type="project" value="UniProtKB-UniRule"/>
</dbReference>
<feature type="binding site" evidence="13">
    <location>
        <position position="326"/>
    </location>
    <ligand>
        <name>UDP-N-acetyl-alpha-D-glucosamine</name>
        <dbReference type="ChEBI" id="CHEBI:57705"/>
    </ligand>
</feature>
<comment type="function">
    <text evidence="13">Cell wall formation. Adds enolpyruvyl to UDP-N-acetylglucosamine.</text>
</comment>
<keyword evidence="4 13" id="KW-0132">Cell division</keyword>
<accession>A0A5N0TFB4</accession>
<keyword evidence="9 13" id="KW-0961">Cell wall biogenesis/degradation</keyword>
<feature type="modified residue" description="2-(S-cysteinyl)pyruvic acid O-phosphothioketal" evidence="13">
    <location>
        <position position="116"/>
    </location>
</feature>
<comment type="pathway">
    <text evidence="2 13">Cell wall biogenesis; peptidoglycan biosynthesis.</text>
</comment>
<evidence type="ECO:0000256" key="2">
    <source>
        <dbReference type="ARBA" id="ARBA00004752"/>
    </source>
</evidence>
<reference evidence="15 16" key="1">
    <citation type="submission" date="2019-09" db="EMBL/GenBank/DDBJ databases">
        <title>Wenzhouxiangella sp. Genome sequencing and assembly.</title>
        <authorList>
            <person name="Zhang R."/>
        </authorList>
    </citation>
    <scope>NUCLEOTIDE SEQUENCE [LARGE SCALE GENOMIC DNA]</scope>
    <source>
        <strain evidence="15 16">W260</strain>
    </source>
</reference>
<keyword evidence="3 13" id="KW-0963">Cytoplasm</keyword>
<sequence length="418" mass="44678">MDSIIINGGNALHGEVTTGGSKNAALPLLFATLLADGEFRFDNVPGLVDIDSTVLLLEHLGARCERDGGTMIVHAKPCEEQVAPYDIVRKMRASILCLGPLVARYGQAEVSLPGGCAIGSRPVNFHIEALRQMGAEIEIENGYIHATAKRLQGTCIVFENVTVGGTENLMLAAVLAEGKTVLENAAKEPEIVDLADCLRAMGAKIEGDGSSVITIEGVESLHACAHRVVPDRIEAGTLLIAGAITGGDVTVKDCVPGHLDALLRRMTECGFEIETGEDWMRVLPCERWTAVDIATSPYPGFPTDLQAQFMALMTVANGTSVITERIFENRFMHVQELVRMGADITPKTQVAIVRGRPGGLSGAPVMATDLRASASLILAGLATEDETIVNRIYHLDRGYEKLEQKLAGLGANIERRSG</sequence>
<keyword evidence="8 13" id="KW-0131">Cell cycle</keyword>
<keyword evidence="16" id="KW-1185">Reference proteome</keyword>
<comment type="caution">
    <text evidence="13">Lacks conserved residue(s) required for the propagation of feature annotation.</text>
</comment>
<keyword evidence="5 13" id="KW-0808">Transferase</keyword>
<dbReference type="InterPro" id="IPR005750">
    <property type="entry name" value="UDP_GlcNAc_COvinyl_MurA"/>
</dbReference>
<dbReference type="GO" id="GO:0005737">
    <property type="term" value="C:cytoplasm"/>
    <property type="evidence" value="ECO:0007669"/>
    <property type="project" value="UniProtKB-SubCell"/>
</dbReference>
<comment type="catalytic activity">
    <reaction evidence="12 13">
        <text>phosphoenolpyruvate + UDP-N-acetyl-alpha-D-glucosamine = UDP-N-acetyl-3-O-(1-carboxyvinyl)-alpha-D-glucosamine + phosphate</text>
        <dbReference type="Rhea" id="RHEA:18681"/>
        <dbReference type="ChEBI" id="CHEBI:43474"/>
        <dbReference type="ChEBI" id="CHEBI:57705"/>
        <dbReference type="ChEBI" id="CHEBI:58702"/>
        <dbReference type="ChEBI" id="CHEBI:68483"/>
        <dbReference type="EC" id="2.5.1.7"/>
    </reaction>
</comment>
<evidence type="ECO:0000256" key="11">
    <source>
        <dbReference type="ARBA" id="ARBA00038367"/>
    </source>
</evidence>
<dbReference type="GO" id="GO:0051301">
    <property type="term" value="P:cell division"/>
    <property type="evidence" value="ECO:0007669"/>
    <property type="project" value="UniProtKB-KW"/>
</dbReference>
<dbReference type="SUPFAM" id="SSF55205">
    <property type="entry name" value="EPT/RTPC-like"/>
    <property type="match status" value="1"/>
</dbReference>
<dbReference type="RefSeq" id="WP_150863529.1">
    <property type="nucleotide sequence ID" value="NZ_VYXP01000003.1"/>
</dbReference>
<evidence type="ECO:0000313" key="16">
    <source>
        <dbReference type="Proteomes" id="UP000325372"/>
    </source>
</evidence>
<keyword evidence="7 13" id="KW-0573">Peptidoglycan synthesis</keyword>
<dbReference type="Pfam" id="PF00275">
    <property type="entry name" value="EPSP_synthase"/>
    <property type="match status" value="1"/>
</dbReference>
<proteinExistence type="inferred from homology"/>
<dbReference type="Gene3D" id="3.65.10.10">
    <property type="entry name" value="Enolpyruvate transferase domain"/>
    <property type="match status" value="2"/>
</dbReference>
<dbReference type="GO" id="GO:0071555">
    <property type="term" value="P:cell wall organization"/>
    <property type="evidence" value="ECO:0007669"/>
    <property type="project" value="UniProtKB-KW"/>
</dbReference>
<comment type="caution">
    <text evidence="15">The sequence shown here is derived from an EMBL/GenBank/DDBJ whole genome shotgun (WGS) entry which is preliminary data.</text>
</comment>
<evidence type="ECO:0000313" key="15">
    <source>
        <dbReference type="EMBL" id="KAA9132807.1"/>
    </source>
</evidence>
<evidence type="ECO:0000256" key="1">
    <source>
        <dbReference type="ARBA" id="ARBA00004496"/>
    </source>
</evidence>
<evidence type="ECO:0000256" key="6">
    <source>
        <dbReference type="ARBA" id="ARBA00022960"/>
    </source>
</evidence>
<organism evidence="15 16">
    <name type="scientific">Marinihelvus fidelis</name>
    <dbReference type="NCBI Taxonomy" id="2613842"/>
    <lineage>
        <taxon>Bacteria</taxon>
        <taxon>Pseudomonadati</taxon>
        <taxon>Pseudomonadota</taxon>
        <taxon>Gammaproteobacteria</taxon>
        <taxon>Chromatiales</taxon>
        <taxon>Wenzhouxiangellaceae</taxon>
        <taxon>Marinihelvus</taxon>
    </lineage>
</organism>
<feature type="domain" description="Enolpyruvate transferase" evidence="14">
    <location>
        <begin position="7"/>
        <end position="406"/>
    </location>
</feature>
<dbReference type="Proteomes" id="UP000325372">
    <property type="component" value="Unassembled WGS sequence"/>
</dbReference>
<dbReference type="InterPro" id="IPR050068">
    <property type="entry name" value="MurA_subfamily"/>
</dbReference>
<keyword evidence="10 13" id="KW-0670">Pyruvate</keyword>
<dbReference type="CDD" id="cd01555">
    <property type="entry name" value="UdpNAET"/>
    <property type="match status" value="1"/>
</dbReference>
<feature type="binding site" evidence="13">
    <location>
        <position position="304"/>
    </location>
    <ligand>
        <name>UDP-N-acetyl-alpha-D-glucosamine</name>
        <dbReference type="ChEBI" id="CHEBI:57705"/>
    </ligand>
</feature>
<evidence type="ECO:0000256" key="9">
    <source>
        <dbReference type="ARBA" id="ARBA00023316"/>
    </source>
</evidence>
<dbReference type="UniPathway" id="UPA00219"/>
<keyword evidence="6 13" id="KW-0133">Cell shape</keyword>
<dbReference type="InterPro" id="IPR013792">
    <property type="entry name" value="RNA3'P_cycl/enolpyr_Trfase_a/b"/>
</dbReference>
<feature type="active site" description="Proton donor" evidence="13">
    <location>
        <position position="116"/>
    </location>
</feature>
<dbReference type="NCBIfam" id="NF006873">
    <property type="entry name" value="PRK09369.1"/>
    <property type="match status" value="1"/>
</dbReference>
<feature type="binding site" evidence="13">
    <location>
        <position position="92"/>
    </location>
    <ligand>
        <name>UDP-N-acetyl-alpha-D-glucosamine</name>
        <dbReference type="ChEBI" id="CHEBI:57705"/>
    </ligand>
</feature>
<evidence type="ECO:0000256" key="10">
    <source>
        <dbReference type="ARBA" id="ARBA00023317"/>
    </source>
</evidence>
<dbReference type="GO" id="GO:0019277">
    <property type="term" value="P:UDP-N-acetylgalactosamine biosynthetic process"/>
    <property type="evidence" value="ECO:0007669"/>
    <property type="project" value="InterPro"/>
</dbReference>
<dbReference type="EMBL" id="VYXP01000003">
    <property type="protein sequence ID" value="KAA9132807.1"/>
    <property type="molecule type" value="Genomic_DNA"/>
</dbReference>
<gene>
    <name evidence="13 15" type="primary">murA</name>
    <name evidence="15" type="ORF">F3N42_06245</name>
</gene>
<evidence type="ECO:0000259" key="14">
    <source>
        <dbReference type="Pfam" id="PF00275"/>
    </source>
</evidence>
<evidence type="ECO:0000256" key="13">
    <source>
        <dbReference type="HAMAP-Rule" id="MF_00111"/>
    </source>
</evidence>
<evidence type="ECO:0000256" key="4">
    <source>
        <dbReference type="ARBA" id="ARBA00022618"/>
    </source>
</evidence>
<evidence type="ECO:0000256" key="7">
    <source>
        <dbReference type="ARBA" id="ARBA00022984"/>
    </source>
</evidence>
<evidence type="ECO:0000256" key="8">
    <source>
        <dbReference type="ARBA" id="ARBA00023306"/>
    </source>
</evidence>
<dbReference type="InterPro" id="IPR001986">
    <property type="entry name" value="Enolpyruvate_Tfrase_dom"/>
</dbReference>
<feature type="binding site" evidence="13">
    <location>
        <begin position="22"/>
        <end position="23"/>
    </location>
    <ligand>
        <name>phosphoenolpyruvate</name>
        <dbReference type="ChEBI" id="CHEBI:58702"/>
    </ligand>
</feature>
<protein>
    <recommendedName>
        <fullName evidence="13">UDP-N-acetylglucosamine 1-carboxyvinyltransferase</fullName>
        <ecNumber evidence="13">2.5.1.7</ecNumber>
    </recommendedName>
    <alternativeName>
        <fullName evidence="13">Enoylpyruvate transferase</fullName>
    </alternativeName>
    <alternativeName>
        <fullName evidence="13">UDP-N-acetylglucosamine enolpyruvyl transferase</fullName>
        <shortName evidence="13">EPT</shortName>
    </alternativeName>
</protein>
<dbReference type="PANTHER" id="PTHR43783:SF1">
    <property type="entry name" value="UDP-N-ACETYLGLUCOSAMINE 1-CARBOXYVINYLTRANSFERASE"/>
    <property type="match status" value="1"/>
</dbReference>
<dbReference type="PANTHER" id="PTHR43783">
    <property type="entry name" value="UDP-N-ACETYLGLUCOSAMINE 1-CARBOXYVINYLTRANSFERASE"/>
    <property type="match status" value="1"/>
</dbReference>
<name>A0A5N0TFB4_9GAMM</name>
<dbReference type="AlphaFoldDB" id="A0A5N0TFB4"/>
<dbReference type="NCBIfam" id="TIGR01072">
    <property type="entry name" value="murA"/>
    <property type="match status" value="1"/>
</dbReference>
<dbReference type="EC" id="2.5.1.7" evidence="13"/>